<reference evidence="4" key="2">
    <citation type="journal article" date="2016" name="Mitochondrial DNA Part B Resour">
        <title>Complete mitochondrial genome of a DHA-rich protist Schizochytrium sp. TIO1101.</title>
        <authorList>
            <person name="Wang Z."/>
            <person name="Lou S."/>
            <person name="Hu F."/>
            <person name="Wu P."/>
            <person name="Yang L."/>
            <person name="Li H."/>
            <person name="He L."/>
            <person name="Lin X."/>
        </authorList>
    </citation>
    <scope>NUCLEOTIDE SEQUENCE</scope>
</reference>
<dbReference type="PROSITE" id="PS00963">
    <property type="entry name" value="RIBOSOMAL_S2_2"/>
    <property type="match status" value="1"/>
</dbReference>
<proteinExistence type="inferred from homology"/>
<reference evidence="4" key="1">
    <citation type="submission" date="2015-11" db="EMBL/GenBank/DDBJ databases">
        <authorList>
            <person name="Zhang Y."/>
            <person name="Guo Z."/>
        </authorList>
    </citation>
    <scope>NUCLEOTIDE SEQUENCE</scope>
</reference>
<organism evidence="4">
    <name type="scientific">Schizochytrium sp. TIO1101</name>
    <dbReference type="NCBI Taxonomy" id="1868228"/>
    <lineage>
        <taxon>Eukaryota</taxon>
        <taxon>Sar</taxon>
        <taxon>Stramenopiles</taxon>
        <taxon>Bigyra</taxon>
        <taxon>Labyrinthulomycetes</taxon>
        <taxon>Thraustochytrida</taxon>
        <taxon>Thraustochytriidae</taxon>
        <taxon>Schizochytrium</taxon>
    </lineage>
</organism>
<evidence type="ECO:0000256" key="3">
    <source>
        <dbReference type="ARBA" id="ARBA00023274"/>
    </source>
</evidence>
<dbReference type="GO" id="GO:0006412">
    <property type="term" value="P:translation"/>
    <property type="evidence" value="ECO:0007669"/>
    <property type="project" value="InterPro"/>
</dbReference>
<keyword evidence="2 4" id="KW-0689">Ribosomal protein</keyword>
<geneLocation type="mitochondrion" evidence="4"/>
<protein>
    <submittedName>
        <fullName evidence="4">Ribosomal protein S2</fullName>
    </submittedName>
</protein>
<dbReference type="InterPro" id="IPR001865">
    <property type="entry name" value="Ribosomal_uS2"/>
</dbReference>
<name>A0A2Z1THY4_9STRA</name>
<dbReference type="Gene3D" id="3.40.50.10490">
    <property type="entry name" value="Glucose-6-phosphate isomerase like protein, domain 1"/>
    <property type="match status" value="1"/>
</dbReference>
<dbReference type="EMBL" id="KU183024">
    <property type="protein sequence ID" value="ANO44472.1"/>
    <property type="molecule type" value="Genomic_DNA"/>
</dbReference>
<evidence type="ECO:0000256" key="1">
    <source>
        <dbReference type="ARBA" id="ARBA00006242"/>
    </source>
</evidence>
<dbReference type="InterPro" id="IPR018130">
    <property type="entry name" value="Ribosomal_uS2_CS"/>
</dbReference>
<dbReference type="InterPro" id="IPR023591">
    <property type="entry name" value="Ribosomal_uS2_flav_dom_sf"/>
</dbReference>
<gene>
    <name evidence="4" type="primary">rps2</name>
</gene>
<accession>A0A2Z1THY4</accession>
<dbReference type="AlphaFoldDB" id="A0A2Z1THY4"/>
<comment type="similarity">
    <text evidence="1">Belongs to the universal ribosomal protein uS2 family.</text>
</comment>
<keyword evidence="3" id="KW-0687">Ribonucleoprotein</keyword>
<dbReference type="GO" id="GO:0005840">
    <property type="term" value="C:ribosome"/>
    <property type="evidence" value="ECO:0007669"/>
    <property type="project" value="UniProtKB-KW"/>
</dbReference>
<dbReference type="GO" id="GO:1990904">
    <property type="term" value="C:ribonucleoprotein complex"/>
    <property type="evidence" value="ECO:0007669"/>
    <property type="project" value="UniProtKB-KW"/>
</dbReference>
<keyword evidence="4" id="KW-0496">Mitochondrion</keyword>
<evidence type="ECO:0000313" key="4">
    <source>
        <dbReference type="EMBL" id="ANO44472.1"/>
    </source>
</evidence>
<dbReference type="GO" id="GO:0003735">
    <property type="term" value="F:structural constituent of ribosome"/>
    <property type="evidence" value="ECO:0007669"/>
    <property type="project" value="InterPro"/>
</dbReference>
<evidence type="ECO:0000256" key="2">
    <source>
        <dbReference type="ARBA" id="ARBA00022980"/>
    </source>
</evidence>
<dbReference type="SUPFAM" id="SSF52313">
    <property type="entry name" value="Ribosomal protein S2"/>
    <property type="match status" value="1"/>
</dbReference>
<sequence length="156" mass="18212">MKSVKIIFFSSILSKYGLLYSKQTQAFMKVFYFITNLRKSQVSFCIVGNSKSIARFFYMFKNESVTFLSKWVPGTLSNSQKNSRSFYPDILIVMGFKKNLVAILEANKKGIPVICFSNESSLKKYSFYLPYVIFCDPRQIKALWFSIFLFFTSFKK</sequence>
<dbReference type="PRINTS" id="PR00395">
    <property type="entry name" value="RIBOSOMALS2"/>
</dbReference>